<evidence type="ECO:0000313" key="3">
    <source>
        <dbReference type="EMBL" id="MCG7977601.1"/>
    </source>
</evidence>
<comment type="caution">
    <text evidence="3">The sequence shown here is derived from an EMBL/GenBank/DDBJ whole genome shotgun (WGS) entry which is preliminary data.</text>
</comment>
<evidence type="ECO:0000256" key="2">
    <source>
        <dbReference type="SAM" id="MobiDB-lite"/>
    </source>
</evidence>
<name>A0A9E4NHZ2_9GAMM</name>
<organism evidence="3 4">
    <name type="scientific">Candidatus Thiodiazotropha taylori</name>
    <dbReference type="NCBI Taxonomy" id="2792791"/>
    <lineage>
        <taxon>Bacteria</taxon>
        <taxon>Pseudomonadati</taxon>
        <taxon>Pseudomonadota</taxon>
        <taxon>Gammaproteobacteria</taxon>
        <taxon>Chromatiales</taxon>
        <taxon>Sedimenticolaceae</taxon>
        <taxon>Candidatus Thiodiazotropha</taxon>
    </lineage>
</organism>
<sequence>MTEMSQAVQADNECAENPLPGSVADTAPAVDLDREQHYRIGAYGMLAQLLRQSPDQLMLEKVSGFATVEPTRDELALAMSMLGLSASDSRPHAVELEFHDLFIGMGRGELVPYGSWYLTGFLMEKPLGRLRDDLAMLGFQRQDGVTEPEDHVAALCEVMAMMIGEGIGFHQQSHFFESHMAGWLEHFFADLSEAKAAVFYRAVGRFGASFAAMEKRYLSMPV</sequence>
<dbReference type="PANTHER" id="PTHR34227">
    <property type="entry name" value="CHAPERONE PROTEIN YCDY"/>
    <property type="match status" value="1"/>
</dbReference>
<dbReference type="EMBL" id="JAEPCR010000021">
    <property type="protein sequence ID" value="MCG7977601.1"/>
    <property type="molecule type" value="Genomic_DNA"/>
</dbReference>
<feature type="region of interest" description="Disordered" evidence="2">
    <location>
        <begin position="1"/>
        <end position="26"/>
    </location>
</feature>
<dbReference type="InterPro" id="IPR036411">
    <property type="entry name" value="TorD-like_sf"/>
</dbReference>
<accession>A0A9E4NHZ2</accession>
<gene>
    <name evidence="3" type="ORF">JAY77_05570</name>
</gene>
<dbReference type="Proteomes" id="UP000886674">
    <property type="component" value="Unassembled WGS sequence"/>
</dbReference>
<dbReference type="Gene3D" id="1.10.3480.10">
    <property type="entry name" value="TorD-like"/>
    <property type="match status" value="1"/>
</dbReference>
<evidence type="ECO:0000256" key="1">
    <source>
        <dbReference type="ARBA" id="ARBA00023186"/>
    </source>
</evidence>
<dbReference type="SUPFAM" id="SSF89155">
    <property type="entry name" value="TorD-like"/>
    <property type="match status" value="1"/>
</dbReference>
<reference evidence="3" key="1">
    <citation type="journal article" date="2021" name="Proc. Natl. Acad. Sci. U.S.A.">
        <title>Global biogeography of chemosynthetic symbionts reveals both localized and globally distributed symbiont groups. .</title>
        <authorList>
            <person name="Osvatic J.T."/>
            <person name="Wilkins L.G.E."/>
            <person name="Leibrecht L."/>
            <person name="Leray M."/>
            <person name="Zauner S."/>
            <person name="Polzin J."/>
            <person name="Camacho Y."/>
            <person name="Gros O."/>
            <person name="van Gils J.A."/>
            <person name="Eisen J.A."/>
            <person name="Petersen J.M."/>
            <person name="Yuen B."/>
        </authorList>
    </citation>
    <scope>NUCLEOTIDE SEQUENCE</scope>
    <source>
        <strain evidence="3">MAGclacostrist055</strain>
    </source>
</reference>
<dbReference type="InterPro" id="IPR020945">
    <property type="entry name" value="DMSO/NO3_reduct_chaperone"/>
</dbReference>
<keyword evidence="1" id="KW-0143">Chaperone</keyword>
<dbReference type="AlphaFoldDB" id="A0A9E4NHZ2"/>
<proteinExistence type="predicted"/>
<evidence type="ECO:0000313" key="4">
    <source>
        <dbReference type="Proteomes" id="UP000886674"/>
    </source>
</evidence>
<dbReference type="InterPro" id="IPR050289">
    <property type="entry name" value="TorD/DmsD_chaperones"/>
</dbReference>
<dbReference type="PANTHER" id="PTHR34227:SF1">
    <property type="entry name" value="DIMETHYL SULFOXIDE REDUCTASE CHAPERONE-RELATED"/>
    <property type="match status" value="1"/>
</dbReference>
<protein>
    <submittedName>
        <fullName evidence="3">Molecular chaperone TorD family protein</fullName>
    </submittedName>
</protein>
<dbReference type="Pfam" id="PF02613">
    <property type="entry name" value="Nitrate_red_del"/>
    <property type="match status" value="1"/>
</dbReference>